<sequence length="608" mass="68744">MSFSQFVIRNTLRNKHLYMAYFLSTLFSVMVFFTFTVFAFHPALGDGLNKNARMGMLAAAIIIYGFAFFFVLYSMDVFIQSRKKEFGLLMIQGMSPKQLKKMIFIENLVIGFFATIIGSFAGIGFSQVILWLSNKLMHVNFGFYFPTKALLLTVISFAILFLAISFFIQFRLPKLSLQELLKAGDLGKGTIKSSRIKTFLALLLIGVGYAVALLVKGMLVPMVMIPVIFLVVAGTRFLFNQLSVSIIEKLKKKQTIFWKKTNMVVFSDLAFRMKDNARSFFLVSIISTVAFAAIGTLYGFQNMILNGMKQIPYEFEITGKAEDTASIKKNFTQLLADKGIQVDEGELTTYTNADQVDFIKESDYNRLAELLKKPIIQTKSKAVQLLPMIALSGSEEGTIKEVNLSDDVSLPVGQSEKTNVVSAYGTTLVVPDETNLQGLETRVTTVWEPKNVSYEELVSVGKFQEKNMPFMAKSYSQQMITDEYAPILFVGIFIGIVFFVSAGSFLYFRLYSDMDVDVEKFKMIYKMGLAKKELKKMIYQQVGILFFTPIIVSVIHGAVALTAMYHMFNQGMQLAGWQVLGVFVLIQLVYYLIARVFYFKKIYRLVRA</sequence>
<dbReference type="PIRSF" id="PIRSF018968">
    <property type="entry name" value="ABC_permease_BceB"/>
    <property type="match status" value="1"/>
</dbReference>
<dbReference type="AlphaFoldDB" id="R3WFF1"/>
<protein>
    <submittedName>
        <fullName evidence="8">ABC transporter permease</fullName>
    </submittedName>
</protein>
<keyword evidence="6" id="KW-0813">Transport</keyword>
<evidence type="ECO:0000256" key="1">
    <source>
        <dbReference type="ARBA" id="ARBA00004651"/>
    </source>
</evidence>
<accession>R3WFF1</accession>
<feature type="transmembrane region" description="Helical" evidence="6">
    <location>
        <begin position="21"/>
        <end position="44"/>
    </location>
</feature>
<dbReference type="RefSeq" id="WP_010771382.1">
    <property type="nucleotide sequence ID" value="NZ_KB946333.1"/>
</dbReference>
<feature type="transmembrane region" description="Helical" evidence="6">
    <location>
        <begin position="56"/>
        <end position="75"/>
    </location>
</feature>
<dbReference type="InterPro" id="IPR052536">
    <property type="entry name" value="ABC-4_Integral_Memb_Prot"/>
</dbReference>
<feature type="domain" description="ABC3 transporter permease C-terminal" evidence="7">
    <location>
        <begin position="59"/>
        <end position="168"/>
    </location>
</feature>
<comment type="similarity">
    <text evidence="6">Belongs to the ABC-4 integral membrane protein family.</text>
</comment>
<dbReference type="InterPro" id="IPR027022">
    <property type="entry name" value="ABC_permease_BceB-typ"/>
</dbReference>
<dbReference type="InterPro" id="IPR003838">
    <property type="entry name" value="ABC3_permease_C"/>
</dbReference>
<name>R3WFF1_9ENTE</name>
<keyword evidence="9" id="KW-1185">Reference proteome</keyword>
<dbReference type="Proteomes" id="UP000013840">
    <property type="component" value="Unassembled WGS sequence"/>
</dbReference>
<dbReference type="OrthoDB" id="1937696at2"/>
<evidence type="ECO:0000256" key="3">
    <source>
        <dbReference type="ARBA" id="ARBA00022692"/>
    </source>
</evidence>
<keyword evidence="4 6" id="KW-1133">Transmembrane helix</keyword>
<feature type="transmembrane region" description="Helical" evidence="6">
    <location>
        <begin position="574"/>
        <end position="598"/>
    </location>
</feature>
<feature type="transmembrane region" description="Helical" evidence="6">
    <location>
        <begin position="484"/>
        <end position="508"/>
    </location>
</feature>
<dbReference type="PANTHER" id="PTHR46795">
    <property type="entry name" value="ABC TRANSPORTER PERMEASE-RELATED-RELATED"/>
    <property type="match status" value="1"/>
</dbReference>
<evidence type="ECO:0000256" key="6">
    <source>
        <dbReference type="PIRNR" id="PIRNR018968"/>
    </source>
</evidence>
<dbReference type="PATRIC" id="fig|1158612.3.peg.1230"/>
<dbReference type="GO" id="GO:0005886">
    <property type="term" value="C:plasma membrane"/>
    <property type="evidence" value="ECO:0007669"/>
    <property type="project" value="UniProtKB-SubCell"/>
</dbReference>
<evidence type="ECO:0000256" key="5">
    <source>
        <dbReference type="ARBA" id="ARBA00023136"/>
    </source>
</evidence>
<dbReference type="EMBL" id="AJAU01000015">
    <property type="protein sequence ID" value="EOL46571.1"/>
    <property type="molecule type" value="Genomic_DNA"/>
</dbReference>
<comment type="caution">
    <text evidence="8">The sequence shown here is derived from an EMBL/GenBank/DDBJ whole genome shotgun (WGS) entry which is preliminary data.</text>
</comment>
<feature type="transmembrane region" description="Helical" evidence="6">
    <location>
        <begin position="104"/>
        <end position="129"/>
    </location>
</feature>
<feature type="transmembrane region" description="Helical" evidence="6">
    <location>
        <begin position="198"/>
        <end position="215"/>
    </location>
</feature>
<feature type="transmembrane region" description="Helical" evidence="6">
    <location>
        <begin position="149"/>
        <end position="168"/>
    </location>
</feature>
<comment type="subcellular location">
    <subcellularLocation>
        <location evidence="1 6">Cell membrane</location>
        <topology evidence="1 6">Multi-pass membrane protein</topology>
    </subcellularLocation>
</comment>
<organism evidence="8 9">
    <name type="scientific">Enterococcus caccae ATCC BAA-1240</name>
    <dbReference type="NCBI Taxonomy" id="1158612"/>
    <lineage>
        <taxon>Bacteria</taxon>
        <taxon>Bacillati</taxon>
        <taxon>Bacillota</taxon>
        <taxon>Bacilli</taxon>
        <taxon>Lactobacillales</taxon>
        <taxon>Enterococcaceae</taxon>
        <taxon>Enterococcus</taxon>
    </lineage>
</organism>
<evidence type="ECO:0000256" key="4">
    <source>
        <dbReference type="ARBA" id="ARBA00022989"/>
    </source>
</evidence>
<evidence type="ECO:0000313" key="8">
    <source>
        <dbReference type="EMBL" id="EOL46571.1"/>
    </source>
</evidence>
<dbReference type="PANTHER" id="PTHR46795:SF2">
    <property type="entry name" value="ABC TRANSPORTER, PERMEASE PROTEIN"/>
    <property type="match status" value="1"/>
</dbReference>
<keyword evidence="2 6" id="KW-1003">Cell membrane</keyword>
<keyword evidence="3 6" id="KW-0812">Transmembrane</keyword>
<dbReference type="Pfam" id="PF02687">
    <property type="entry name" value="FtsX"/>
    <property type="match status" value="1"/>
</dbReference>
<dbReference type="eggNOG" id="COG0577">
    <property type="taxonomic scope" value="Bacteria"/>
</dbReference>
<reference evidence="8 9" key="1">
    <citation type="submission" date="2013-02" db="EMBL/GenBank/DDBJ databases">
        <title>The Genome Sequence of Enterococcus caccae BAA-1240.</title>
        <authorList>
            <consortium name="The Broad Institute Genome Sequencing Platform"/>
            <consortium name="The Broad Institute Genome Sequencing Center for Infectious Disease"/>
            <person name="Earl A.M."/>
            <person name="Gilmore M.S."/>
            <person name="Lebreton F."/>
            <person name="Walker B."/>
            <person name="Young S.K."/>
            <person name="Zeng Q."/>
            <person name="Gargeya S."/>
            <person name="Fitzgerald M."/>
            <person name="Haas B."/>
            <person name="Abouelleil A."/>
            <person name="Alvarado L."/>
            <person name="Arachchi H.M."/>
            <person name="Berlin A.M."/>
            <person name="Chapman S.B."/>
            <person name="Dewar J."/>
            <person name="Goldberg J."/>
            <person name="Griggs A."/>
            <person name="Gujja S."/>
            <person name="Hansen M."/>
            <person name="Howarth C."/>
            <person name="Imamovic A."/>
            <person name="Larimer J."/>
            <person name="McCowan C."/>
            <person name="Murphy C."/>
            <person name="Neiman D."/>
            <person name="Pearson M."/>
            <person name="Priest M."/>
            <person name="Roberts A."/>
            <person name="Saif S."/>
            <person name="Shea T."/>
            <person name="Sisk P."/>
            <person name="Sykes S."/>
            <person name="Wortman J."/>
            <person name="Nusbaum C."/>
            <person name="Birren B."/>
        </authorList>
    </citation>
    <scope>NUCLEOTIDE SEQUENCE [LARGE SCALE GENOMIC DNA]</scope>
    <source>
        <strain evidence="8 9">ATCC BAA-1240</strain>
    </source>
</reference>
<feature type="transmembrane region" description="Helical" evidence="6">
    <location>
        <begin position="542"/>
        <end position="568"/>
    </location>
</feature>
<keyword evidence="5 6" id="KW-0472">Membrane</keyword>
<feature type="transmembrane region" description="Helical" evidence="6">
    <location>
        <begin position="221"/>
        <end position="239"/>
    </location>
</feature>
<evidence type="ECO:0000313" key="9">
    <source>
        <dbReference type="Proteomes" id="UP000013840"/>
    </source>
</evidence>
<gene>
    <name evidence="8" type="ORF">UC7_01243</name>
</gene>
<dbReference type="STRING" id="317735.RU98_GL002635"/>
<proteinExistence type="inferred from homology"/>
<dbReference type="GO" id="GO:0055085">
    <property type="term" value="P:transmembrane transport"/>
    <property type="evidence" value="ECO:0007669"/>
    <property type="project" value="UniProtKB-UniRule"/>
</dbReference>
<evidence type="ECO:0000259" key="7">
    <source>
        <dbReference type="Pfam" id="PF02687"/>
    </source>
</evidence>
<feature type="transmembrane region" description="Helical" evidence="6">
    <location>
        <begin position="280"/>
        <end position="300"/>
    </location>
</feature>
<evidence type="ECO:0000256" key="2">
    <source>
        <dbReference type="ARBA" id="ARBA00022475"/>
    </source>
</evidence>